<evidence type="ECO:0000256" key="1">
    <source>
        <dbReference type="ARBA" id="ARBA00023015"/>
    </source>
</evidence>
<accession>E1QVV2</accession>
<name>E1QVV2_OLSUV</name>
<dbReference type="SMART" id="SM00345">
    <property type="entry name" value="HTH_GNTR"/>
    <property type="match status" value="1"/>
</dbReference>
<proteinExistence type="predicted"/>
<keyword evidence="2" id="KW-0238">DNA-binding</keyword>
<evidence type="ECO:0000256" key="3">
    <source>
        <dbReference type="ARBA" id="ARBA00023163"/>
    </source>
</evidence>
<dbReference type="Proteomes" id="UP000000333">
    <property type="component" value="Chromosome"/>
</dbReference>
<keyword evidence="3" id="KW-0804">Transcription</keyword>
<dbReference type="SUPFAM" id="SSF46785">
    <property type="entry name" value="Winged helix' DNA-binding domain"/>
    <property type="match status" value="1"/>
</dbReference>
<evidence type="ECO:0000256" key="2">
    <source>
        <dbReference type="ARBA" id="ARBA00023125"/>
    </source>
</evidence>
<gene>
    <name evidence="5" type="ordered locus">Olsu_1145</name>
</gene>
<dbReference type="Gene3D" id="3.40.1410.10">
    <property type="entry name" value="Chorismate lyase-like"/>
    <property type="match status" value="1"/>
</dbReference>
<keyword evidence="1" id="KW-0805">Transcription regulation</keyword>
<evidence type="ECO:0000313" key="5">
    <source>
        <dbReference type="EMBL" id="ADK68255.1"/>
    </source>
</evidence>
<dbReference type="InterPro" id="IPR036388">
    <property type="entry name" value="WH-like_DNA-bd_sf"/>
</dbReference>
<sequence length="243" mass="26574">MKLSEKSLIPLYQQVMDDLKKAIDAGVYAPNHKIPSEAELSAIYSVSRITVRRAVEELAASGHLTKKQGKGTYVNPPKLARKIWQPSSNKSFTDVCRDDGREPGARVVSVETIEARPAELEALGLAEGSSIISVRRVRTADGVPVMLENNFFPATEEFAFLLAEDLNDVSLFDLVRRRSGHVAGATSLHTIEAMRASGEMVGELSVGAGEPILYERTNFLDECGHPLMTGRNYIVGSLSLFEI</sequence>
<dbReference type="InterPro" id="IPR011663">
    <property type="entry name" value="UTRA"/>
</dbReference>
<dbReference type="SUPFAM" id="SSF64288">
    <property type="entry name" value="Chorismate lyase-like"/>
    <property type="match status" value="1"/>
</dbReference>
<dbReference type="GO" id="GO:0003677">
    <property type="term" value="F:DNA binding"/>
    <property type="evidence" value="ECO:0007669"/>
    <property type="project" value="UniProtKB-KW"/>
</dbReference>
<dbReference type="AlphaFoldDB" id="E1QVV2"/>
<dbReference type="PROSITE" id="PS50949">
    <property type="entry name" value="HTH_GNTR"/>
    <property type="match status" value="1"/>
</dbReference>
<dbReference type="EMBL" id="CP002106">
    <property type="protein sequence ID" value="ADK68255.1"/>
    <property type="molecule type" value="Genomic_DNA"/>
</dbReference>
<dbReference type="GO" id="GO:0003700">
    <property type="term" value="F:DNA-binding transcription factor activity"/>
    <property type="evidence" value="ECO:0007669"/>
    <property type="project" value="InterPro"/>
</dbReference>
<dbReference type="PANTHER" id="PTHR44846:SF1">
    <property type="entry name" value="MANNOSYL-D-GLYCERATE TRANSPORT_METABOLISM SYSTEM REPRESSOR MNGR-RELATED"/>
    <property type="match status" value="1"/>
</dbReference>
<dbReference type="InterPro" id="IPR036390">
    <property type="entry name" value="WH_DNA-bd_sf"/>
</dbReference>
<dbReference type="FunFam" id="1.10.10.10:FF:000079">
    <property type="entry name" value="GntR family transcriptional regulator"/>
    <property type="match status" value="1"/>
</dbReference>
<dbReference type="HOGENOM" id="CLU_063236_4_2_11"/>
<keyword evidence="6" id="KW-1185">Reference proteome</keyword>
<dbReference type="PRINTS" id="PR00035">
    <property type="entry name" value="HTHGNTR"/>
</dbReference>
<dbReference type="GO" id="GO:0045892">
    <property type="term" value="P:negative regulation of DNA-templated transcription"/>
    <property type="evidence" value="ECO:0007669"/>
    <property type="project" value="TreeGrafter"/>
</dbReference>
<dbReference type="eggNOG" id="COG2188">
    <property type="taxonomic scope" value="Bacteria"/>
</dbReference>
<dbReference type="PANTHER" id="PTHR44846">
    <property type="entry name" value="MANNOSYL-D-GLYCERATE TRANSPORT/METABOLISM SYSTEM REPRESSOR MNGR-RELATED"/>
    <property type="match status" value="1"/>
</dbReference>
<dbReference type="RefSeq" id="WP_013252007.1">
    <property type="nucleotide sequence ID" value="NC_014363.1"/>
</dbReference>
<dbReference type="InterPro" id="IPR000524">
    <property type="entry name" value="Tscrpt_reg_HTH_GntR"/>
</dbReference>
<dbReference type="PATRIC" id="fig|633147.7.peg.396"/>
<protein>
    <submittedName>
        <fullName evidence="5">Transcriptional regulator, GntR family</fullName>
    </submittedName>
</protein>
<dbReference type="CDD" id="cd07377">
    <property type="entry name" value="WHTH_GntR"/>
    <property type="match status" value="1"/>
</dbReference>
<dbReference type="Pfam" id="PF07702">
    <property type="entry name" value="UTRA"/>
    <property type="match status" value="1"/>
</dbReference>
<feature type="domain" description="HTH gntR-type" evidence="4">
    <location>
        <begin position="9"/>
        <end position="77"/>
    </location>
</feature>
<dbReference type="SMART" id="SM00866">
    <property type="entry name" value="UTRA"/>
    <property type="match status" value="1"/>
</dbReference>
<dbReference type="STRING" id="633147.Olsu_1145"/>
<organism evidence="5 6">
    <name type="scientific">Olsenella uli (strain ATCC 49627 / DSM 7084 / CCUG 31166 / CIP 109912 / JCM 12494 / LMG 11480 / NCIMB 702895 / VPI D76D-27C)</name>
    <name type="common">Lactobacillus uli</name>
    <dbReference type="NCBI Taxonomy" id="633147"/>
    <lineage>
        <taxon>Bacteria</taxon>
        <taxon>Bacillati</taxon>
        <taxon>Actinomycetota</taxon>
        <taxon>Coriobacteriia</taxon>
        <taxon>Coriobacteriales</taxon>
        <taxon>Atopobiaceae</taxon>
        <taxon>Olsenella</taxon>
    </lineage>
</organism>
<reference evidence="5 6" key="1">
    <citation type="journal article" date="2010" name="Stand. Genomic Sci.">
        <title>Complete genome sequence of Olsenella uli type strain (VPI D76D-27C).</title>
        <authorList>
            <person name="Goker M."/>
            <person name="Held B."/>
            <person name="Lucas S."/>
            <person name="Nolan M."/>
            <person name="Yasawong M."/>
            <person name="Glavina Del Rio T."/>
            <person name="Tice H."/>
            <person name="Cheng J.F."/>
            <person name="Bruce D."/>
            <person name="Detter J.C."/>
            <person name="Tapia R."/>
            <person name="Han C."/>
            <person name="Goodwin L."/>
            <person name="Pitluck S."/>
            <person name="Liolios K."/>
            <person name="Ivanova N."/>
            <person name="Mavromatis K."/>
            <person name="Mikhailova N."/>
            <person name="Pati A."/>
            <person name="Chen A."/>
            <person name="Palaniappan K."/>
            <person name="Land M."/>
            <person name="Hauser L."/>
            <person name="Chang Y.J."/>
            <person name="Jeffries C.D."/>
            <person name="Rohde M."/>
            <person name="Sikorski J."/>
            <person name="Pukall R."/>
            <person name="Woyke T."/>
            <person name="Bristow J."/>
            <person name="Eisen J.A."/>
            <person name="Markowitz V."/>
            <person name="Hugenholtz P."/>
            <person name="Kyrpides N.C."/>
            <person name="Klenk H.P."/>
            <person name="Lapidus A."/>
        </authorList>
    </citation>
    <scope>NUCLEOTIDE SEQUENCE [LARGE SCALE GENOMIC DNA]</scope>
    <source>
        <strain evidence="6">ATCC 49627 / DSM 7084 / CIP 109912 / JCM 12494 / NCIMB 702895 / VPI D76D-27C</strain>
    </source>
</reference>
<dbReference type="Pfam" id="PF00392">
    <property type="entry name" value="GntR"/>
    <property type="match status" value="1"/>
</dbReference>
<dbReference type="Gene3D" id="1.10.10.10">
    <property type="entry name" value="Winged helix-like DNA-binding domain superfamily/Winged helix DNA-binding domain"/>
    <property type="match status" value="1"/>
</dbReference>
<evidence type="ECO:0000313" key="6">
    <source>
        <dbReference type="Proteomes" id="UP000000333"/>
    </source>
</evidence>
<dbReference type="InterPro" id="IPR050679">
    <property type="entry name" value="Bact_HTH_transcr_reg"/>
</dbReference>
<dbReference type="OrthoDB" id="7363114at2"/>
<dbReference type="InterPro" id="IPR028978">
    <property type="entry name" value="Chorismate_lyase_/UTRA_dom_sf"/>
</dbReference>
<dbReference type="GeneID" id="78512567"/>
<evidence type="ECO:0000259" key="4">
    <source>
        <dbReference type="PROSITE" id="PS50949"/>
    </source>
</evidence>
<dbReference type="KEGG" id="ols:Olsu_1145"/>